<dbReference type="PANTHER" id="PTHR43685">
    <property type="entry name" value="GLYCOSYLTRANSFERASE"/>
    <property type="match status" value="1"/>
</dbReference>
<accession>A0A4V2PSE4</accession>
<dbReference type="InterPro" id="IPR001173">
    <property type="entry name" value="Glyco_trans_2-like"/>
</dbReference>
<evidence type="ECO:0000313" key="6">
    <source>
        <dbReference type="Proteomes" id="UP000294614"/>
    </source>
</evidence>
<proteinExistence type="inferred from homology"/>
<dbReference type="InterPro" id="IPR050834">
    <property type="entry name" value="Glycosyltransf_2"/>
</dbReference>
<evidence type="ECO:0000256" key="1">
    <source>
        <dbReference type="ARBA" id="ARBA00006739"/>
    </source>
</evidence>
<evidence type="ECO:0000256" key="3">
    <source>
        <dbReference type="ARBA" id="ARBA00022679"/>
    </source>
</evidence>
<keyword evidence="6" id="KW-1185">Reference proteome</keyword>
<feature type="domain" description="Glycosyltransferase 2-like" evidence="4">
    <location>
        <begin position="4"/>
        <end position="162"/>
    </location>
</feature>
<gene>
    <name evidence="5" type="ORF">C8D98_0886</name>
</gene>
<dbReference type="Gene3D" id="3.90.550.10">
    <property type="entry name" value="Spore Coat Polysaccharide Biosynthesis Protein SpsA, Chain A"/>
    <property type="match status" value="1"/>
</dbReference>
<evidence type="ECO:0000313" key="5">
    <source>
        <dbReference type="EMBL" id="TCK62361.1"/>
    </source>
</evidence>
<dbReference type="AlphaFoldDB" id="A0A4V2PSE4"/>
<name>A0A4V2PSE4_9BACT</name>
<dbReference type="EMBL" id="SMGG01000003">
    <property type="protein sequence ID" value="TCK62361.1"/>
    <property type="molecule type" value="Genomic_DNA"/>
</dbReference>
<sequence>MKFSVLMSVYYKEQPEFFRLALESLVNQTTKADEIIIVKDGVLTTELDSVVDDFSGKLPIKVVALEKNGGLGNALRLGVEMCSYDIIARMDTDDICRSDRFEKQIKFLSEHIDIDIVGSWISEFDGKPENIYALRRLPCEHDDLVVFAKKRNPFNHMTVVFRKQSVLNAGNYKHFMCLEDYNLWVRVIMSGARLANIPEELVNVRAGLNMVSRRKGLKYAINEYRLQKEFLDIGYLSYLEALINTLIRVPVRLMPSCVLKFVYRLLRR</sequence>
<dbReference type="Pfam" id="PF00535">
    <property type="entry name" value="Glycos_transf_2"/>
    <property type="match status" value="1"/>
</dbReference>
<dbReference type="SUPFAM" id="SSF53448">
    <property type="entry name" value="Nucleotide-diphospho-sugar transferases"/>
    <property type="match status" value="1"/>
</dbReference>
<dbReference type="RefSeq" id="WP_132872357.1">
    <property type="nucleotide sequence ID" value="NZ_SMGG01000003.1"/>
</dbReference>
<organism evidence="5 6">
    <name type="scientific">Seleniivibrio woodruffii</name>
    <dbReference type="NCBI Taxonomy" id="1078050"/>
    <lineage>
        <taxon>Bacteria</taxon>
        <taxon>Pseudomonadati</taxon>
        <taxon>Deferribacterota</taxon>
        <taxon>Deferribacteres</taxon>
        <taxon>Deferribacterales</taxon>
        <taxon>Geovibrionaceae</taxon>
        <taxon>Seleniivibrio</taxon>
    </lineage>
</organism>
<comment type="caution">
    <text evidence="5">The sequence shown here is derived from an EMBL/GenBank/DDBJ whole genome shotgun (WGS) entry which is preliminary data.</text>
</comment>
<dbReference type="Proteomes" id="UP000294614">
    <property type="component" value="Unassembled WGS sequence"/>
</dbReference>
<protein>
    <submittedName>
        <fullName evidence="5">Glycosyl transferase family 2</fullName>
    </submittedName>
</protein>
<dbReference type="GO" id="GO:0016757">
    <property type="term" value="F:glycosyltransferase activity"/>
    <property type="evidence" value="ECO:0007669"/>
    <property type="project" value="UniProtKB-KW"/>
</dbReference>
<keyword evidence="3 5" id="KW-0808">Transferase</keyword>
<comment type="similarity">
    <text evidence="1">Belongs to the glycosyltransferase 2 family.</text>
</comment>
<dbReference type="OrthoDB" id="9786172at2"/>
<reference evidence="5 6" key="1">
    <citation type="submission" date="2019-03" db="EMBL/GenBank/DDBJ databases">
        <title>Genomic Encyclopedia of Type Strains, Phase IV (KMG-IV): sequencing the most valuable type-strain genomes for metagenomic binning, comparative biology and taxonomic classification.</title>
        <authorList>
            <person name="Goeker M."/>
        </authorList>
    </citation>
    <scope>NUCLEOTIDE SEQUENCE [LARGE SCALE GENOMIC DNA]</scope>
    <source>
        <strain evidence="5 6">DSM 24984</strain>
    </source>
</reference>
<keyword evidence="2" id="KW-0328">Glycosyltransferase</keyword>
<dbReference type="InterPro" id="IPR029044">
    <property type="entry name" value="Nucleotide-diphossugar_trans"/>
</dbReference>
<dbReference type="PANTHER" id="PTHR43685:SF5">
    <property type="entry name" value="GLYCOSYLTRANSFERASE EPSE-RELATED"/>
    <property type="match status" value="1"/>
</dbReference>
<evidence type="ECO:0000259" key="4">
    <source>
        <dbReference type="Pfam" id="PF00535"/>
    </source>
</evidence>
<evidence type="ECO:0000256" key="2">
    <source>
        <dbReference type="ARBA" id="ARBA00022676"/>
    </source>
</evidence>